<keyword evidence="5" id="KW-0732">Signal</keyword>
<feature type="chain" id="PRO_5021990999" description="Peptidyl-prolyl cis-trans isomerase" evidence="5">
    <location>
        <begin position="25"/>
        <end position="178"/>
    </location>
</feature>
<organism evidence="7 8">
    <name type="scientific">Mucilaginibacter frigoritolerans</name>
    <dbReference type="NCBI Taxonomy" id="652788"/>
    <lineage>
        <taxon>Bacteria</taxon>
        <taxon>Pseudomonadati</taxon>
        <taxon>Bacteroidota</taxon>
        <taxon>Sphingobacteriia</taxon>
        <taxon>Sphingobacteriales</taxon>
        <taxon>Sphingobacteriaceae</taxon>
        <taxon>Mucilaginibacter</taxon>
    </lineage>
</organism>
<feature type="signal peptide" evidence="5">
    <location>
        <begin position="1"/>
        <end position="24"/>
    </location>
</feature>
<protein>
    <recommendedName>
        <fullName evidence="4">Peptidyl-prolyl cis-trans isomerase</fullName>
        <ecNumber evidence="4">5.2.1.8</ecNumber>
    </recommendedName>
</protein>
<dbReference type="Gene3D" id="3.10.50.40">
    <property type="match status" value="1"/>
</dbReference>
<gene>
    <name evidence="7" type="ORF">JN11_01641</name>
</gene>
<evidence type="ECO:0000313" key="8">
    <source>
        <dbReference type="Proteomes" id="UP000317010"/>
    </source>
</evidence>
<comment type="similarity">
    <text evidence="4">Belongs to the FKBP-type PPIase family.</text>
</comment>
<comment type="catalytic activity">
    <reaction evidence="1 3 4">
        <text>[protein]-peptidylproline (omega=180) = [protein]-peptidylproline (omega=0)</text>
        <dbReference type="Rhea" id="RHEA:16237"/>
        <dbReference type="Rhea" id="RHEA-COMP:10747"/>
        <dbReference type="Rhea" id="RHEA-COMP:10748"/>
        <dbReference type="ChEBI" id="CHEBI:83833"/>
        <dbReference type="ChEBI" id="CHEBI:83834"/>
        <dbReference type="EC" id="5.2.1.8"/>
    </reaction>
</comment>
<sequence>MNRILLILLLFAAGLSGCSKSTTGADQVAAQLAIDTKIITNYLQANNITAKEVDSANVVTGIYYTIDTVGTGVTPLYTNSTQVTIGYTGYLLNTNGTVAATPFVQTKTATTDFHPSYVLGAVIEGWALGFEQAKVPIGSTFTLYIPSKYAYGPYAQPQVGLPANAVLIFHIKVYNVTN</sequence>
<dbReference type="EC" id="5.2.1.8" evidence="4"/>
<evidence type="ECO:0000256" key="2">
    <source>
        <dbReference type="ARBA" id="ARBA00023110"/>
    </source>
</evidence>
<dbReference type="Pfam" id="PF00254">
    <property type="entry name" value="FKBP_C"/>
    <property type="match status" value="1"/>
</dbReference>
<name>A0A562U6Q0_9SPHI</name>
<evidence type="ECO:0000256" key="4">
    <source>
        <dbReference type="RuleBase" id="RU003915"/>
    </source>
</evidence>
<evidence type="ECO:0000259" key="6">
    <source>
        <dbReference type="PROSITE" id="PS50059"/>
    </source>
</evidence>
<dbReference type="OrthoDB" id="669809at2"/>
<keyword evidence="3 4" id="KW-0413">Isomerase</keyword>
<evidence type="ECO:0000256" key="3">
    <source>
        <dbReference type="PROSITE-ProRule" id="PRU00277"/>
    </source>
</evidence>
<dbReference type="PROSITE" id="PS51257">
    <property type="entry name" value="PROKAR_LIPOPROTEIN"/>
    <property type="match status" value="1"/>
</dbReference>
<evidence type="ECO:0000256" key="5">
    <source>
        <dbReference type="SAM" id="SignalP"/>
    </source>
</evidence>
<dbReference type="GO" id="GO:0003755">
    <property type="term" value="F:peptidyl-prolyl cis-trans isomerase activity"/>
    <property type="evidence" value="ECO:0007669"/>
    <property type="project" value="UniProtKB-UniRule"/>
</dbReference>
<keyword evidence="2 3" id="KW-0697">Rotamase</keyword>
<dbReference type="InterPro" id="IPR001179">
    <property type="entry name" value="PPIase_FKBP_dom"/>
</dbReference>
<dbReference type="EMBL" id="VLLI01000004">
    <property type="protein sequence ID" value="TWJ01490.1"/>
    <property type="molecule type" value="Genomic_DNA"/>
</dbReference>
<comment type="caution">
    <text evidence="7">The sequence shown here is derived from an EMBL/GenBank/DDBJ whole genome shotgun (WGS) entry which is preliminary data.</text>
</comment>
<dbReference type="InterPro" id="IPR046357">
    <property type="entry name" value="PPIase_dom_sf"/>
</dbReference>
<dbReference type="Proteomes" id="UP000317010">
    <property type="component" value="Unassembled WGS sequence"/>
</dbReference>
<dbReference type="SUPFAM" id="SSF54534">
    <property type="entry name" value="FKBP-like"/>
    <property type="match status" value="1"/>
</dbReference>
<proteinExistence type="inferred from homology"/>
<accession>A0A562U6Q0</accession>
<dbReference type="RefSeq" id="WP_144911481.1">
    <property type="nucleotide sequence ID" value="NZ_VLLI01000004.1"/>
</dbReference>
<evidence type="ECO:0000256" key="1">
    <source>
        <dbReference type="ARBA" id="ARBA00000971"/>
    </source>
</evidence>
<feature type="domain" description="PPIase FKBP-type" evidence="6">
    <location>
        <begin position="80"/>
        <end position="177"/>
    </location>
</feature>
<dbReference type="PROSITE" id="PS50059">
    <property type="entry name" value="FKBP_PPIASE"/>
    <property type="match status" value="1"/>
</dbReference>
<evidence type="ECO:0000313" key="7">
    <source>
        <dbReference type="EMBL" id="TWJ01490.1"/>
    </source>
</evidence>
<dbReference type="AlphaFoldDB" id="A0A562U6Q0"/>
<reference evidence="7 8" key="1">
    <citation type="submission" date="2019-07" db="EMBL/GenBank/DDBJ databases">
        <title>Genomic Encyclopedia of Archaeal and Bacterial Type Strains, Phase II (KMG-II): from individual species to whole genera.</title>
        <authorList>
            <person name="Goeker M."/>
        </authorList>
    </citation>
    <scope>NUCLEOTIDE SEQUENCE [LARGE SCALE GENOMIC DNA]</scope>
    <source>
        <strain evidence="7 8">ATCC BAA-1854</strain>
    </source>
</reference>
<keyword evidence="8" id="KW-1185">Reference proteome</keyword>